<keyword evidence="2" id="KW-1185">Reference proteome</keyword>
<dbReference type="PANTHER" id="PTHR33095">
    <property type="entry name" value="OS07G0619500 PROTEIN"/>
    <property type="match status" value="1"/>
</dbReference>
<feature type="region of interest" description="Disordered" evidence="1">
    <location>
        <begin position="130"/>
        <end position="153"/>
    </location>
</feature>
<dbReference type="PANTHER" id="PTHR33095:SF101">
    <property type="entry name" value="DUF1645 DOMAIN-CONTAINING PROTEIN"/>
    <property type="match status" value="1"/>
</dbReference>
<dbReference type="KEGG" id="rarg:115751115"/>
<dbReference type="OrthoDB" id="1111059at2759"/>
<gene>
    <name evidence="3" type="primary">LOC115751115</name>
</gene>
<name>A0A8B8QC26_9MYRT</name>
<evidence type="ECO:0000313" key="2">
    <source>
        <dbReference type="Proteomes" id="UP000827889"/>
    </source>
</evidence>
<accession>A0A8B8QC26</accession>
<feature type="compositionally biased region" description="Basic and acidic residues" evidence="1">
    <location>
        <begin position="223"/>
        <end position="235"/>
    </location>
</feature>
<dbReference type="AlphaFoldDB" id="A0A8B8QC26"/>
<evidence type="ECO:0000256" key="1">
    <source>
        <dbReference type="SAM" id="MobiDB-lite"/>
    </source>
</evidence>
<dbReference type="RefSeq" id="XP_030544701.1">
    <property type="nucleotide sequence ID" value="XM_030688841.2"/>
</dbReference>
<dbReference type="Proteomes" id="UP000827889">
    <property type="component" value="Chromosome 11"/>
</dbReference>
<dbReference type="GeneID" id="115751115"/>
<proteinExistence type="predicted"/>
<dbReference type="InterPro" id="IPR012442">
    <property type="entry name" value="DUF1645_plant"/>
</dbReference>
<feature type="compositionally biased region" description="Basic and acidic residues" evidence="1">
    <location>
        <begin position="130"/>
        <end position="140"/>
    </location>
</feature>
<feature type="region of interest" description="Disordered" evidence="1">
    <location>
        <begin position="206"/>
        <end position="257"/>
    </location>
</feature>
<protein>
    <submittedName>
        <fullName evidence="3">Uncharacterized protein LOC115751115</fullName>
    </submittedName>
</protein>
<reference evidence="3" key="1">
    <citation type="submission" date="2025-08" db="UniProtKB">
        <authorList>
            <consortium name="RefSeq"/>
        </authorList>
    </citation>
    <scope>IDENTIFICATION</scope>
    <source>
        <tissue evidence="3">Leaf</tissue>
    </source>
</reference>
<organism evidence="2 3">
    <name type="scientific">Rhodamnia argentea</name>
    <dbReference type="NCBI Taxonomy" id="178133"/>
    <lineage>
        <taxon>Eukaryota</taxon>
        <taxon>Viridiplantae</taxon>
        <taxon>Streptophyta</taxon>
        <taxon>Embryophyta</taxon>
        <taxon>Tracheophyta</taxon>
        <taxon>Spermatophyta</taxon>
        <taxon>Magnoliopsida</taxon>
        <taxon>eudicotyledons</taxon>
        <taxon>Gunneridae</taxon>
        <taxon>Pentapetalae</taxon>
        <taxon>rosids</taxon>
        <taxon>malvids</taxon>
        <taxon>Myrtales</taxon>
        <taxon>Myrtaceae</taxon>
        <taxon>Myrtoideae</taxon>
        <taxon>Myrteae</taxon>
        <taxon>Australasian group</taxon>
        <taxon>Rhodamnia</taxon>
    </lineage>
</organism>
<sequence>MASNEPESCEQLAACPSFNSYSANRLADVANRVALEDEDEGRGSSESEPTSSGNDLRGGCHEAGDDDFEFVSLVREHHEVLINGGQIGPVFPVFNRDLLHVRGDRASDREAKADRDHDREGAVSSIRIPLKDLFVEDRDPPSSSSSEADELEGIPEGSYCVWTPKLPAGSPLSPSRCKKSSSTGSCSKRWRLRDLLRRSNSEGKESFVFLTPSSRSSSMSRSSDAKAGGEAKEKASPPSDQAVVVAGRRNKAKEKETAAAASAHEVFYVRNRALKEGDKHRSYLPYRRGLVGFFANVNGLGRTFPPF</sequence>
<dbReference type="Pfam" id="PF07816">
    <property type="entry name" value="DUF1645"/>
    <property type="match status" value="1"/>
</dbReference>
<feature type="region of interest" description="Disordered" evidence="1">
    <location>
        <begin position="32"/>
        <end position="61"/>
    </location>
</feature>
<feature type="compositionally biased region" description="Low complexity" evidence="1">
    <location>
        <begin position="213"/>
        <end position="222"/>
    </location>
</feature>
<evidence type="ECO:0000313" key="3">
    <source>
        <dbReference type="RefSeq" id="XP_030544701.1"/>
    </source>
</evidence>